<evidence type="ECO:0000256" key="1">
    <source>
        <dbReference type="SAM" id="Phobius"/>
    </source>
</evidence>
<organism evidence="2 3">
    <name type="scientific">Pedobacter frigiditerrae</name>
    <dbReference type="NCBI Taxonomy" id="2530452"/>
    <lineage>
        <taxon>Bacteria</taxon>
        <taxon>Pseudomonadati</taxon>
        <taxon>Bacteroidota</taxon>
        <taxon>Sphingobacteriia</taxon>
        <taxon>Sphingobacteriales</taxon>
        <taxon>Sphingobacteriaceae</taxon>
        <taxon>Pedobacter</taxon>
    </lineage>
</organism>
<keyword evidence="2" id="KW-0030">Aminoacyl-tRNA synthetase</keyword>
<dbReference type="AlphaFoldDB" id="A0A4R0N0J1"/>
<dbReference type="Proteomes" id="UP000292884">
    <property type="component" value="Unassembled WGS sequence"/>
</dbReference>
<dbReference type="RefSeq" id="WP_131551107.1">
    <property type="nucleotide sequence ID" value="NZ_SJSK01000001.1"/>
</dbReference>
<evidence type="ECO:0000313" key="2">
    <source>
        <dbReference type="EMBL" id="TCC93238.1"/>
    </source>
</evidence>
<gene>
    <name evidence="2" type="ORF">EZ428_00240</name>
</gene>
<accession>A0A4R0N0J1</accession>
<sequence length="86" mass="9202">MIKVLRLKKGVIAIVLGIILLIVAQVMSSKHIDGSNVVLGFSGGFLILGSLIFLYPILFAKKVDNEGEEVELKPAAKEPLDGENVA</sequence>
<dbReference type="GO" id="GO:0004812">
    <property type="term" value="F:aminoacyl-tRNA ligase activity"/>
    <property type="evidence" value="ECO:0007669"/>
    <property type="project" value="UniProtKB-KW"/>
</dbReference>
<keyword evidence="2" id="KW-0436">Ligase</keyword>
<keyword evidence="1" id="KW-0472">Membrane</keyword>
<dbReference type="EMBL" id="SJSK01000001">
    <property type="protein sequence ID" value="TCC93238.1"/>
    <property type="molecule type" value="Genomic_DNA"/>
</dbReference>
<feature type="transmembrane region" description="Helical" evidence="1">
    <location>
        <begin position="38"/>
        <end position="58"/>
    </location>
</feature>
<comment type="caution">
    <text evidence="2">The sequence shown here is derived from an EMBL/GenBank/DDBJ whole genome shotgun (WGS) entry which is preliminary data.</text>
</comment>
<reference evidence="2 3" key="1">
    <citation type="submission" date="2019-02" db="EMBL/GenBank/DDBJ databases">
        <title>Pedobacter sp. RP-1-13 sp. nov., isolated from Arctic soil.</title>
        <authorList>
            <person name="Dahal R.H."/>
        </authorList>
    </citation>
    <scope>NUCLEOTIDE SEQUENCE [LARGE SCALE GENOMIC DNA]</scope>
    <source>
        <strain evidence="2 3">RP-1-13</strain>
    </source>
</reference>
<protein>
    <submittedName>
        <fullName evidence="2">Isoleucyl-tRNA synthetase</fullName>
    </submittedName>
</protein>
<keyword evidence="3" id="KW-1185">Reference proteome</keyword>
<evidence type="ECO:0000313" key="3">
    <source>
        <dbReference type="Proteomes" id="UP000292884"/>
    </source>
</evidence>
<dbReference type="OrthoDB" id="772521at2"/>
<keyword evidence="1" id="KW-1133">Transmembrane helix</keyword>
<keyword evidence="1" id="KW-0812">Transmembrane</keyword>
<proteinExistence type="predicted"/>
<name>A0A4R0N0J1_9SPHI</name>